<dbReference type="RefSeq" id="WP_095416860.1">
    <property type="nucleotide sequence ID" value="NZ_CP018477.1"/>
</dbReference>
<feature type="domain" description="DUF1559" evidence="1">
    <location>
        <begin position="40"/>
        <end position="316"/>
    </location>
</feature>
<dbReference type="Pfam" id="PF07963">
    <property type="entry name" value="N_methyl"/>
    <property type="match status" value="1"/>
</dbReference>
<evidence type="ECO:0000313" key="2">
    <source>
        <dbReference type="EMBL" id="ASV75428.1"/>
    </source>
</evidence>
<proteinExistence type="predicted"/>
<dbReference type="NCBIfam" id="TIGR04294">
    <property type="entry name" value="pre_pil_HX9DG"/>
    <property type="match status" value="1"/>
</dbReference>
<dbReference type="EMBL" id="CP018477">
    <property type="protein sequence ID" value="ASV75428.1"/>
    <property type="molecule type" value="Genomic_DNA"/>
</dbReference>
<dbReference type="AlphaFoldDB" id="A0A286RHJ3"/>
<evidence type="ECO:0000313" key="3">
    <source>
        <dbReference type="Proteomes" id="UP000215086"/>
    </source>
</evidence>
<dbReference type="InterPro" id="IPR045584">
    <property type="entry name" value="Pilin-like"/>
</dbReference>
<dbReference type="Pfam" id="PF07596">
    <property type="entry name" value="SBP_bac_10"/>
    <property type="match status" value="1"/>
</dbReference>
<dbReference type="KEGG" id="ttf:THTE_2826"/>
<dbReference type="OrthoDB" id="241541at2"/>
<keyword evidence="3" id="KW-1185">Reference proteome</keyword>
<dbReference type="PANTHER" id="PTHR30093">
    <property type="entry name" value="GENERAL SECRETION PATHWAY PROTEIN G"/>
    <property type="match status" value="1"/>
</dbReference>
<reference evidence="2 3" key="1">
    <citation type="journal article" name="Front. Microbiol.">
        <title>Sugar Metabolism of the First Thermophilic Planctomycete Thermogutta terrifontis: Comparative Genomic and Transcriptomic Approaches.</title>
        <authorList>
            <person name="Elcheninov A.G."/>
            <person name="Menzel P."/>
            <person name="Gudbergsdottir S.R."/>
            <person name="Slesarev A.I."/>
            <person name="Kadnikov V.V."/>
            <person name="Krogh A."/>
            <person name="Bonch-Osmolovskaya E.A."/>
            <person name="Peng X."/>
            <person name="Kublanov I.V."/>
        </authorList>
    </citation>
    <scope>NUCLEOTIDE SEQUENCE [LARGE SCALE GENOMIC DNA]</scope>
    <source>
        <strain evidence="2 3">R1</strain>
    </source>
</reference>
<sequence>MGFELSRKKSCARSAFTLVELLVVIAIIGILIALLLPAVQAAREAARRTQCVNNLKQLALAMQNYHDVYNRFPARQAGSGDQNSNSNTTHRGRLSGWAAVTPFIEQQSLYDQIYALPNQAPWNGTTWYNAVIPALNCPSDPTNVTPTGTARGTLSYCMNGGDSPIDSFNAPPTSAQNRGVFHVFSWSSMADITDGTSNTALLSERVRPKAQNSLGNVVGLALGTNPLTCRAAYDPAQKKYVTGSFTTDTAPGFRWADGAAWFAGFTTILPPNSASCANAASHWERGIYTPSSRHPGGVNVAFADGSVRFVTETVDTGNLGTDFPSPTAGGVSPYGVWGALGTKAGGEPSSEF</sequence>
<name>A0A286RHJ3_9BACT</name>
<protein>
    <recommendedName>
        <fullName evidence="1">DUF1559 domain-containing protein</fullName>
    </recommendedName>
</protein>
<dbReference type="SUPFAM" id="SSF54523">
    <property type="entry name" value="Pili subunits"/>
    <property type="match status" value="1"/>
</dbReference>
<dbReference type="InterPro" id="IPR027558">
    <property type="entry name" value="Pre_pil_HX9DG_C"/>
</dbReference>
<dbReference type="Gene3D" id="3.30.700.10">
    <property type="entry name" value="Glycoprotein, Type 4 Pilin"/>
    <property type="match status" value="1"/>
</dbReference>
<dbReference type="PANTHER" id="PTHR30093:SF2">
    <property type="entry name" value="TYPE II SECRETION SYSTEM PROTEIN H"/>
    <property type="match status" value="1"/>
</dbReference>
<accession>A0A286RHJ3</accession>
<dbReference type="Proteomes" id="UP000215086">
    <property type="component" value="Chromosome"/>
</dbReference>
<evidence type="ECO:0000259" key="1">
    <source>
        <dbReference type="Pfam" id="PF07596"/>
    </source>
</evidence>
<gene>
    <name evidence="2" type="ORF">THTE_2826</name>
</gene>
<dbReference type="NCBIfam" id="TIGR02532">
    <property type="entry name" value="IV_pilin_GFxxxE"/>
    <property type="match status" value="1"/>
</dbReference>
<dbReference type="InterPro" id="IPR011453">
    <property type="entry name" value="DUF1559"/>
</dbReference>
<dbReference type="InterPro" id="IPR012902">
    <property type="entry name" value="N_methyl_site"/>
</dbReference>
<organism evidence="2 3">
    <name type="scientific">Thermogutta terrifontis</name>
    <dbReference type="NCBI Taxonomy" id="1331910"/>
    <lineage>
        <taxon>Bacteria</taxon>
        <taxon>Pseudomonadati</taxon>
        <taxon>Planctomycetota</taxon>
        <taxon>Planctomycetia</taxon>
        <taxon>Pirellulales</taxon>
        <taxon>Thermoguttaceae</taxon>
        <taxon>Thermogutta</taxon>
    </lineage>
</organism>